<dbReference type="AlphaFoldDB" id="A0AA39V873"/>
<evidence type="ECO:0000256" key="2">
    <source>
        <dbReference type="ARBA" id="ARBA00022603"/>
    </source>
</evidence>
<evidence type="ECO:0000313" key="6">
    <source>
        <dbReference type="EMBL" id="KAK0511965.1"/>
    </source>
</evidence>
<dbReference type="PANTHER" id="PTHR43667">
    <property type="entry name" value="CYCLOPROPANE-FATTY-ACYL-PHOSPHOLIPID SYNTHASE"/>
    <property type="match status" value="1"/>
</dbReference>
<organism evidence="6 7">
    <name type="scientific">Cladonia borealis</name>
    <dbReference type="NCBI Taxonomy" id="184061"/>
    <lineage>
        <taxon>Eukaryota</taxon>
        <taxon>Fungi</taxon>
        <taxon>Dikarya</taxon>
        <taxon>Ascomycota</taxon>
        <taxon>Pezizomycotina</taxon>
        <taxon>Lecanoromycetes</taxon>
        <taxon>OSLEUM clade</taxon>
        <taxon>Lecanoromycetidae</taxon>
        <taxon>Lecanorales</taxon>
        <taxon>Lecanorineae</taxon>
        <taxon>Cladoniaceae</taxon>
        <taxon>Cladonia</taxon>
    </lineage>
</organism>
<evidence type="ECO:0000313" key="7">
    <source>
        <dbReference type="Proteomes" id="UP001166286"/>
    </source>
</evidence>
<dbReference type="Pfam" id="PF02353">
    <property type="entry name" value="CMAS"/>
    <property type="match status" value="1"/>
</dbReference>
<dbReference type="GO" id="GO:0032259">
    <property type="term" value="P:methylation"/>
    <property type="evidence" value="ECO:0007669"/>
    <property type="project" value="UniProtKB-KW"/>
</dbReference>
<evidence type="ECO:0000256" key="4">
    <source>
        <dbReference type="ARBA" id="ARBA00022691"/>
    </source>
</evidence>
<evidence type="ECO:0008006" key="8">
    <source>
        <dbReference type="Google" id="ProtNLM"/>
    </source>
</evidence>
<protein>
    <recommendedName>
        <fullName evidence="8">Cyclopropane-fatty-acyl-phospholipid synthase</fullName>
    </recommendedName>
</protein>
<dbReference type="Proteomes" id="UP001166286">
    <property type="component" value="Unassembled WGS sequence"/>
</dbReference>
<dbReference type="GO" id="GO:0008610">
    <property type="term" value="P:lipid biosynthetic process"/>
    <property type="evidence" value="ECO:0007669"/>
    <property type="project" value="InterPro"/>
</dbReference>
<sequence>MAIISKTFDSLRSYVGSFTWGPFVTISRSTVLSLLERIQVGQLVVEDCNGKTTICGEPGRKDGSPHTELKVLKEAFWVRVMLFADMGFAESYMLGEISCPDLVAFFRIFILNRAQLSNATTLTSSLASTVTNLARSTNTLANSQLNVSAHYDISNAMFAAFLSEDMTYSCPIWAPLSDPKNQNESHENAQETKLQYFINAAKIKASDHVLEIGTGWGSFAIAAVKKTGCRITSLTLSREQKELAEERIAAAGYTDNIEVLLCDYRALPTPREGLYDKVVSIEMLEAVGREYLDLYFDCVNRLLKHDGGIGVFQCITMPETRYEAYSKGEDFIRKYIFPGGHLPTVSQLVGSIERGSKGTLVVDSILNIGGHYAKTLRLWREKFERNFESQIQPALLGEHEGMRQTDVELFKRKWQYYFTYCEAGFNTKTLGDVIITIGREGATEMLEDIPL</sequence>
<accession>A0AA39V873</accession>
<dbReference type="PIRSF" id="PIRSF003085">
    <property type="entry name" value="CMAS"/>
    <property type="match status" value="1"/>
</dbReference>
<keyword evidence="4" id="KW-0949">S-adenosyl-L-methionine</keyword>
<dbReference type="EMBL" id="JAFEKC020000011">
    <property type="protein sequence ID" value="KAK0511965.1"/>
    <property type="molecule type" value="Genomic_DNA"/>
</dbReference>
<dbReference type="Gene3D" id="3.40.50.150">
    <property type="entry name" value="Vaccinia Virus protein VP39"/>
    <property type="match status" value="1"/>
</dbReference>
<reference evidence="6" key="1">
    <citation type="submission" date="2023-03" db="EMBL/GenBank/DDBJ databases">
        <title>Complete genome of Cladonia borealis.</title>
        <authorList>
            <person name="Park H."/>
        </authorList>
    </citation>
    <scope>NUCLEOTIDE SEQUENCE</scope>
    <source>
        <strain evidence="6">ANT050790</strain>
    </source>
</reference>
<dbReference type="GO" id="GO:0008168">
    <property type="term" value="F:methyltransferase activity"/>
    <property type="evidence" value="ECO:0007669"/>
    <property type="project" value="UniProtKB-KW"/>
</dbReference>
<keyword evidence="3" id="KW-0808">Transferase</keyword>
<dbReference type="CDD" id="cd02440">
    <property type="entry name" value="AdoMet_MTases"/>
    <property type="match status" value="1"/>
</dbReference>
<dbReference type="InterPro" id="IPR050723">
    <property type="entry name" value="CFA/CMAS"/>
</dbReference>
<comment type="similarity">
    <text evidence="1">Belongs to the CFA/CMAS family.</text>
</comment>
<gene>
    <name evidence="6" type="ORF">JMJ35_005093</name>
</gene>
<dbReference type="SUPFAM" id="SSF53335">
    <property type="entry name" value="S-adenosyl-L-methionine-dependent methyltransferases"/>
    <property type="match status" value="1"/>
</dbReference>
<comment type="caution">
    <text evidence="6">The sequence shown here is derived from an EMBL/GenBank/DDBJ whole genome shotgun (WGS) entry which is preliminary data.</text>
</comment>
<name>A0AA39V873_9LECA</name>
<keyword evidence="5" id="KW-0443">Lipid metabolism</keyword>
<proteinExistence type="inferred from homology"/>
<keyword evidence="7" id="KW-1185">Reference proteome</keyword>
<dbReference type="InterPro" id="IPR029063">
    <property type="entry name" value="SAM-dependent_MTases_sf"/>
</dbReference>
<evidence type="ECO:0000256" key="1">
    <source>
        <dbReference type="ARBA" id="ARBA00010815"/>
    </source>
</evidence>
<dbReference type="PANTHER" id="PTHR43667:SF2">
    <property type="entry name" value="FATTY ACID C-METHYL TRANSFERASE"/>
    <property type="match status" value="1"/>
</dbReference>
<evidence type="ECO:0000256" key="3">
    <source>
        <dbReference type="ARBA" id="ARBA00022679"/>
    </source>
</evidence>
<dbReference type="InterPro" id="IPR003333">
    <property type="entry name" value="CMAS"/>
</dbReference>
<evidence type="ECO:0000256" key="5">
    <source>
        <dbReference type="ARBA" id="ARBA00023098"/>
    </source>
</evidence>
<keyword evidence="2" id="KW-0489">Methyltransferase</keyword>